<accession>A0A0R3WY20</accession>
<evidence type="ECO:0000313" key="3">
    <source>
        <dbReference type="WBParaSite" id="TTAC_0000566001-mRNA-1"/>
    </source>
</evidence>
<reference evidence="1 2" key="2">
    <citation type="submission" date="2018-11" db="EMBL/GenBank/DDBJ databases">
        <authorList>
            <consortium name="Pathogen Informatics"/>
        </authorList>
    </citation>
    <scope>NUCLEOTIDE SEQUENCE [LARGE SCALE GENOMIC DNA]</scope>
</reference>
<keyword evidence="2" id="KW-1185">Reference proteome</keyword>
<reference evidence="3" key="1">
    <citation type="submission" date="2017-02" db="UniProtKB">
        <authorList>
            <consortium name="WormBaseParasite"/>
        </authorList>
    </citation>
    <scope>IDENTIFICATION</scope>
</reference>
<sequence>MDGETSTPWCDDVSCSGFNGRTYADEVFMGESQSGSSFLSPKHSHAVWKRRRRAYFDPSTTNEGKEVRALGRRLSLLDSPMRAYMDFRLAFGEEMAMSSHILASRRRLSKNISASPSTLFGPSESDVPVSVSKKKQHEDVVNGLNERCYMSLFERVIAEVERFVMCGEATPPLVQAALSNRFLGVGCEDKAANLDLVDQTF</sequence>
<name>A0A0R3WY20_HYDTA</name>
<dbReference type="EMBL" id="UYWX01008355">
    <property type="protein sequence ID" value="VDM27365.1"/>
    <property type="molecule type" value="Genomic_DNA"/>
</dbReference>
<dbReference type="Proteomes" id="UP000274429">
    <property type="component" value="Unassembled WGS sequence"/>
</dbReference>
<evidence type="ECO:0000313" key="1">
    <source>
        <dbReference type="EMBL" id="VDM27365.1"/>
    </source>
</evidence>
<organism evidence="3">
    <name type="scientific">Hydatigena taeniaeformis</name>
    <name type="common">Feline tapeworm</name>
    <name type="synonym">Taenia taeniaeformis</name>
    <dbReference type="NCBI Taxonomy" id="6205"/>
    <lineage>
        <taxon>Eukaryota</taxon>
        <taxon>Metazoa</taxon>
        <taxon>Spiralia</taxon>
        <taxon>Lophotrochozoa</taxon>
        <taxon>Platyhelminthes</taxon>
        <taxon>Cestoda</taxon>
        <taxon>Eucestoda</taxon>
        <taxon>Cyclophyllidea</taxon>
        <taxon>Taeniidae</taxon>
        <taxon>Hydatigera</taxon>
    </lineage>
</organism>
<proteinExistence type="predicted"/>
<evidence type="ECO:0000313" key="2">
    <source>
        <dbReference type="Proteomes" id="UP000274429"/>
    </source>
</evidence>
<gene>
    <name evidence="1" type="ORF">TTAC_LOCUS5643</name>
</gene>
<dbReference type="WBParaSite" id="TTAC_0000566001-mRNA-1">
    <property type="protein sequence ID" value="TTAC_0000566001-mRNA-1"/>
    <property type="gene ID" value="TTAC_0000566001"/>
</dbReference>
<dbReference type="AlphaFoldDB" id="A0A0R3WY20"/>
<protein>
    <submittedName>
        <fullName evidence="1 3">Uncharacterized protein</fullName>
    </submittedName>
</protein>